<organism evidence="11 12">
    <name type="scientific">Blattamonas nauphoetae</name>
    <dbReference type="NCBI Taxonomy" id="2049346"/>
    <lineage>
        <taxon>Eukaryota</taxon>
        <taxon>Metamonada</taxon>
        <taxon>Preaxostyla</taxon>
        <taxon>Oxymonadida</taxon>
        <taxon>Blattamonas</taxon>
    </lineage>
</organism>
<feature type="region of interest" description="Disordered" evidence="9">
    <location>
        <begin position="508"/>
        <end position="561"/>
    </location>
</feature>
<dbReference type="PROSITE" id="PS50011">
    <property type="entry name" value="PROTEIN_KINASE_DOM"/>
    <property type="match status" value="1"/>
</dbReference>
<name>A0ABQ9XF15_9EUKA</name>
<feature type="region of interest" description="Disordered" evidence="9">
    <location>
        <begin position="404"/>
        <end position="473"/>
    </location>
</feature>
<feature type="compositionally biased region" description="Basic and acidic residues" evidence="9">
    <location>
        <begin position="508"/>
        <end position="552"/>
    </location>
</feature>
<keyword evidence="3" id="KW-0808">Transferase</keyword>
<dbReference type="SUPFAM" id="SSF56112">
    <property type="entry name" value="Protein kinase-like (PK-like)"/>
    <property type="match status" value="1"/>
</dbReference>
<evidence type="ECO:0000256" key="2">
    <source>
        <dbReference type="ARBA" id="ARBA00022527"/>
    </source>
</evidence>
<evidence type="ECO:0000256" key="5">
    <source>
        <dbReference type="ARBA" id="ARBA00022777"/>
    </source>
</evidence>
<evidence type="ECO:0000259" key="10">
    <source>
        <dbReference type="PROSITE" id="PS50011"/>
    </source>
</evidence>
<evidence type="ECO:0000313" key="11">
    <source>
        <dbReference type="EMBL" id="KAK2951067.1"/>
    </source>
</evidence>
<sequence length="749" mass="84400">MSERRAALLSMGYKPISLDFESVTSFEVARIDTGQLASALILNKKEFASIGFENLNKIIDAENLSPFILHYIDYVPLQRDFIIIREHITLPPLGMIIEKSDSPFDKLNSIAIFVQLLLALQSTYVSGFLHRSVDLDCVYFKLDRKTDRYQLRLDGIIHNTHITDPEALVLCEKEDVWNAAIVFYECLFCRHPFHNLSLHELRSLSSPPPLIIPSSVSTDLSNFLSSVLTLRHSQRPSISEVLSSPFLAPFIPTDTVRTGIPRAVFADMLQSSLPSTSPPNLFRHQPNPAPVPVVAPPTQPQPKKQDKGRIQYSSPTHGWESNSDDSDSSSQSDNHRSRSARRIRISGLDVSDVSFDSTAVAVHPISTGASQYRRTDTRNTTEGVVVFRGDDIGRDQIIHHQVVPAPLTTPPNSSPAHNSTIWDSGMSEIFDGPDQSPTYLSYSAQRRATEQREKRRTQREDYEKHVERGGKFEKDDDLASEFIRAKFQPIDLDEAILAGEEDIIERERDAQDEKRRLKEKQQYKQEPYKREPYQHPKDEKKERRKEPVHESDTSSSLSSLPAVWEKEHRILNEEATLTNNTTFHTLTLTSSFRTISLPRSSFPTLITPPTSHPVTILDISLVSSQGSAVIGATVPTLEMEQPYIIGSDTFSAGYDLFFGTCRHVGVTHQGNSLVTVGDLITAELDRTARTLRFWVNNEIQPVGFTNVPDDVVLLLFGEMGKSQFKIISVAGKRFGRARKDNSKRLVEWE</sequence>
<dbReference type="Gene3D" id="2.60.120.920">
    <property type="match status" value="1"/>
</dbReference>
<reference evidence="11 12" key="1">
    <citation type="journal article" date="2022" name="bioRxiv">
        <title>Genomics of Preaxostyla Flagellates Illuminates Evolutionary Transitions and the Path Towards Mitochondrial Loss.</title>
        <authorList>
            <person name="Novak L.V.F."/>
            <person name="Treitli S.C."/>
            <person name="Pyrih J."/>
            <person name="Halakuc P."/>
            <person name="Pipaliya S.V."/>
            <person name="Vacek V."/>
            <person name="Brzon O."/>
            <person name="Soukal P."/>
            <person name="Eme L."/>
            <person name="Dacks J.B."/>
            <person name="Karnkowska A."/>
            <person name="Elias M."/>
            <person name="Hampl V."/>
        </authorList>
    </citation>
    <scope>NUCLEOTIDE SEQUENCE [LARGE SCALE GENOMIC DNA]</scope>
    <source>
        <strain evidence="11">NAU3</strain>
        <tissue evidence="11">Gut</tissue>
    </source>
</reference>
<dbReference type="InterPro" id="IPR000719">
    <property type="entry name" value="Prot_kinase_dom"/>
</dbReference>
<evidence type="ECO:0000256" key="6">
    <source>
        <dbReference type="ARBA" id="ARBA00022840"/>
    </source>
</evidence>
<dbReference type="EMBL" id="JARBJD010000125">
    <property type="protein sequence ID" value="KAK2951067.1"/>
    <property type="molecule type" value="Genomic_DNA"/>
</dbReference>
<feature type="compositionally biased region" description="Pro residues" evidence="9">
    <location>
        <begin position="287"/>
        <end position="300"/>
    </location>
</feature>
<dbReference type="InterPro" id="IPR013320">
    <property type="entry name" value="ConA-like_dom_sf"/>
</dbReference>
<evidence type="ECO:0000256" key="7">
    <source>
        <dbReference type="ARBA" id="ARBA00047899"/>
    </source>
</evidence>
<evidence type="ECO:0000313" key="12">
    <source>
        <dbReference type="Proteomes" id="UP001281761"/>
    </source>
</evidence>
<protein>
    <recommendedName>
        <fullName evidence="1">non-specific serine/threonine protein kinase</fullName>
        <ecNumber evidence="1">2.7.11.1</ecNumber>
    </recommendedName>
</protein>
<keyword evidence="2" id="KW-0723">Serine/threonine-protein kinase</keyword>
<dbReference type="InterPro" id="IPR051131">
    <property type="entry name" value="NEK_Ser/Thr_kinase_NIMA"/>
</dbReference>
<feature type="domain" description="Protein kinase" evidence="10">
    <location>
        <begin position="1"/>
        <end position="247"/>
    </location>
</feature>
<comment type="caution">
    <text evidence="11">The sequence shown here is derived from an EMBL/GenBank/DDBJ whole genome shotgun (WGS) entry which is preliminary data.</text>
</comment>
<dbReference type="SUPFAM" id="SSF49899">
    <property type="entry name" value="Concanavalin A-like lectins/glucanases"/>
    <property type="match status" value="1"/>
</dbReference>
<keyword evidence="4" id="KW-0547">Nucleotide-binding</keyword>
<evidence type="ECO:0000256" key="4">
    <source>
        <dbReference type="ARBA" id="ARBA00022741"/>
    </source>
</evidence>
<keyword evidence="6" id="KW-0067">ATP-binding</keyword>
<feature type="region of interest" description="Disordered" evidence="9">
    <location>
        <begin position="275"/>
        <end position="340"/>
    </location>
</feature>
<keyword evidence="12" id="KW-1185">Reference proteome</keyword>
<evidence type="ECO:0000256" key="3">
    <source>
        <dbReference type="ARBA" id="ARBA00022679"/>
    </source>
</evidence>
<feature type="compositionally biased region" description="Polar residues" evidence="9">
    <location>
        <begin position="311"/>
        <end position="320"/>
    </location>
</feature>
<dbReference type="PANTHER" id="PTHR44899:SF3">
    <property type="entry name" value="SERINE_THREONINE-PROTEIN KINASE NEK1"/>
    <property type="match status" value="1"/>
</dbReference>
<evidence type="ECO:0000256" key="1">
    <source>
        <dbReference type="ARBA" id="ARBA00012513"/>
    </source>
</evidence>
<dbReference type="EC" id="2.7.11.1" evidence="1"/>
<comment type="catalytic activity">
    <reaction evidence="7">
        <text>L-threonyl-[protein] + ATP = O-phospho-L-threonyl-[protein] + ADP + H(+)</text>
        <dbReference type="Rhea" id="RHEA:46608"/>
        <dbReference type="Rhea" id="RHEA-COMP:11060"/>
        <dbReference type="Rhea" id="RHEA-COMP:11605"/>
        <dbReference type="ChEBI" id="CHEBI:15378"/>
        <dbReference type="ChEBI" id="CHEBI:30013"/>
        <dbReference type="ChEBI" id="CHEBI:30616"/>
        <dbReference type="ChEBI" id="CHEBI:61977"/>
        <dbReference type="ChEBI" id="CHEBI:456216"/>
        <dbReference type="EC" id="2.7.11.1"/>
    </reaction>
</comment>
<comment type="catalytic activity">
    <reaction evidence="8">
        <text>L-seryl-[protein] + ATP = O-phospho-L-seryl-[protein] + ADP + H(+)</text>
        <dbReference type="Rhea" id="RHEA:17989"/>
        <dbReference type="Rhea" id="RHEA-COMP:9863"/>
        <dbReference type="Rhea" id="RHEA-COMP:11604"/>
        <dbReference type="ChEBI" id="CHEBI:15378"/>
        <dbReference type="ChEBI" id="CHEBI:29999"/>
        <dbReference type="ChEBI" id="CHEBI:30616"/>
        <dbReference type="ChEBI" id="CHEBI:83421"/>
        <dbReference type="ChEBI" id="CHEBI:456216"/>
        <dbReference type="EC" id="2.7.11.1"/>
    </reaction>
</comment>
<dbReference type="InterPro" id="IPR011009">
    <property type="entry name" value="Kinase-like_dom_sf"/>
</dbReference>
<dbReference type="Gene3D" id="1.10.510.10">
    <property type="entry name" value="Transferase(Phosphotransferase) domain 1"/>
    <property type="match status" value="1"/>
</dbReference>
<accession>A0ABQ9XF15</accession>
<keyword evidence="5" id="KW-0418">Kinase</keyword>
<dbReference type="InterPro" id="IPR043136">
    <property type="entry name" value="B30.2/SPRY_sf"/>
</dbReference>
<gene>
    <name evidence="11" type="ORF">BLNAU_14028</name>
</gene>
<evidence type="ECO:0000256" key="8">
    <source>
        <dbReference type="ARBA" id="ARBA00048679"/>
    </source>
</evidence>
<evidence type="ECO:0000256" key="9">
    <source>
        <dbReference type="SAM" id="MobiDB-lite"/>
    </source>
</evidence>
<dbReference type="PANTHER" id="PTHR44899">
    <property type="entry name" value="CAMK FAMILY PROTEIN KINASE"/>
    <property type="match status" value="1"/>
</dbReference>
<dbReference type="SMART" id="SM00220">
    <property type="entry name" value="S_TKc"/>
    <property type="match status" value="1"/>
</dbReference>
<dbReference type="Proteomes" id="UP001281761">
    <property type="component" value="Unassembled WGS sequence"/>
</dbReference>
<feature type="compositionally biased region" description="Basic and acidic residues" evidence="9">
    <location>
        <begin position="447"/>
        <end position="473"/>
    </location>
</feature>
<proteinExistence type="predicted"/>